<evidence type="ECO:0000313" key="4">
    <source>
        <dbReference type="Proteomes" id="UP000239899"/>
    </source>
</evidence>
<name>A0A2P6TRS0_CHLSO</name>
<gene>
    <name evidence="3" type="ORF">C2E21_4519</name>
</gene>
<dbReference type="OrthoDB" id="343052at2759"/>
<evidence type="ECO:0000313" key="3">
    <source>
        <dbReference type="EMBL" id="PRW56752.1"/>
    </source>
</evidence>
<evidence type="ECO:0000313" key="2">
    <source>
        <dbReference type="EMBL" id="PRW56751.1"/>
    </source>
</evidence>
<sequence length="57" mass="6301">MAVCFVATHRPPQTAQQRLCNSGVRMFGAFWRSHCYKKRQAPNAEAMAPAHGTQTPG</sequence>
<accession>A0A2P6TRS0</accession>
<dbReference type="EMBL" id="LHPG02000008">
    <property type="protein sequence ID" value="PRW56751.1"/>
    <property type="molecule type" value="Genomic_DNA"/>
</dbReference>
<organism evidence="3 4">
    <name type="scientific">Chlorella sorokiniana</name>
    <name type="common">Freshwater green alga</name>
    <dbReference type="NCBI Taxonomy" id="3076"/>
    <lineage>
        <taxon>Eukaryota</taxon>
        <taxon>Viridiplantae</taxon>
        <taxon>Chlorophyta</taxon>
        <taxon>core chlorophytes</taxon>
        <taxon>Trebouxiophyceae</taxon>
        <taxon>Chlorellales</taxon>
        <taxon>Chlorellaceae</taxon>
        <taxon>Chlorella clade</taxon>
        <taxon>Chlorella</taxon>
    </lineage>
</organism>
<evidence type="ECO:0000313" key="1">
    <source>
        <dbReference type="EMBL" id="PRW56750.1"/>
    </source>
</evidence>
<dbReference type="AlphaFoldDB" id="A0A2P6TRS0"/>
<keyword evidence="4" id="KW-1185">Reference proteome</keyword>
<proteinExistence type="predicted"/>
<dbReference type="EMBL" id="LHPG02000008">
    <property type="protein sequence ID" value="PRW56750.1"/>
    <property type="molecule type" value="Genomic_DNA"/>
</dbReference>
<dbReference type="EMBL" id="LHPG02000008">
    <property type="protein sequence ID" value="PRW56752.1"/>
    <property type="molecule type" value="Genomic_DNA"/>
</dbReference>
<protein>
    <submittedName>
        <fullName evidence="2">Membrane isoform A</fullName>
    </submittedName>
    <submittedName>
        <fullName evidence="1">Membrane isoform B</fullName>
    </submittedName>
    <submittedName>
        <fullName evidence="3">Membrane isoform C</fullName>
    </submittedName>
</protein>
<reference evidence="3 4" key="1">
    <citation type="journal article" date="2018" name="Plant J.">
        <title>Genome sequences of Chlorella sorokiniana UTEX 1602 and Micractinium conductrix SAG 241.80: implications to maltose excretion by a green alga.</title>
        <authorList>
            <person name="Arriola M.B."/>
            <person name="Velmurugan N."/>
            <person name="Zhang Y."/>
            <person name="Plunkett M.H."/>
            <person name="Hondzo H."/>
            <person name="Barney B.M."/>
        </authorList>
    </citation>
    <scope>NUCLEOTIDE SEQUENCE [LARGE SCALE GENOMIC DNA]</scope>
    <source>
        <strain evidence="3">1602</strain>
        <strain evidence="4">UTEX 1602</strain>
    </source>
</reference>
<dbReference type="Proteomes" id="UP000239899">
    <property type="component" value="Unassembled WGS sequence"/>
</dbReference>
<reference evidence="3" key="2">
    <citation type="submission" date="2018-02" db="EMBL/GenBank/DDBJ databases">
        <authorList>
            <person name="Cohen D.B."/>
            <person name="Kent A.D."/>
        </authorList>
    </citation>
    <scope>NUCLEOTIDE SEQUENCE</scope>
    <source>
        <strain evidence="3">1602</strain>
    </source>
</reference>
<comment type="caution">
    <text evidence="3">The sequence shown here is derived from an EMBL/GenBank/DDBJ whole genome shotgun (WGS) entry which is preliminary data.</text>
</comment>